<accession>A0A8J6QUW7</accession>
<dbReference type="Proteomes" id="UP000632828">
    <property type="component" value="Unassembled WGS sequence"/>
</dbReference>
<keyword evidence="9" id="KW-1185">Reference proteome</keyword>
<comment type="function">
    <text evidence="6">Catalyzes the phosphorylation of ribose 1,5-bisphosphate to 5-phospho-D-ribosyl alpha-1-diphosphate (PRPP).</text>
</comment>
<comment type="caution">
    <text evidence="6">Lacks conserved residue(s) required for the propagation of feature annotation.</text>
</comment>
<dbReference type="GO" id="GO:0006015">
    <property type="term" value="P:5-phosphoribose 1-diphosphate biosynthetic process"/>
    <property type="evidence" value="ECO:0007669"/>
    <property type="project" value="UniProtKB-UniRule"/>
</dbReference>
<evidence type="ECO:0000256" key="3">
    <source>
        <dbReference type="ARBA" id="ARBA00022679"/>
    </source>
</evidence>
<evidence type="ECO:0000256" key="1">
    <source>
        <dbReference type="ARBA" id="ARBA00000373"/>
    </source>
</evidence>
<dbReference type="SMART" id="SM00072">
    <property type="entry name" value="GuKc"/>
    <property type="match status" value="1"/>
</dbReference>
<protein>
    <recommendedName>
        <fullName evidence="6">Ribose 1,5-bisphosphate phosphokinase PhnN</fullName>
        <ecNumber evidence="6">2.7.4.23</ecNumber>
    </recommendedName>
    <alternativeName>
        <fullName evidence="6">Ribose 1,5-bisphosphokinase</fullName>
    </alternativeName>
</protein>
<gene>
    <name evidence="6 8" type="primary">phnN</name>
    <name evidence="8" type="ORF">ICT70_09295</name>
</gene>
<dbReference type="HAMAP" id="MF_00836">
    <property type="entry name" value="PhnN"/>
    <property type="match status" value="1"/>
</dbReference>
<sequence>MEGQLLYLMGASGSGKDSLMGYAREKLTGHSAILFAHRYITRSADAGAENHVALSPAEFHARVAAGLFALHWHSHNHDYGIGREIDLWLAGGATVVVNGSRAYLPRAQKRYPNLIPLCIEVSPEVLRTRLHERGRETAQQIAGRLQRHQRLAASARDCLAINNNGLLAEGGNTLIGIILHYAGQRSRRTKNQAAICT</sequence>
<comment type="caution">
    <text evidence="8">The sequence shown here is derived from an EMBL/GenBank/DDBJ whole genome shotgun (WGS) entry which is preliminary data.</text>
</comment>
<evidence type="ECO:0000256" key="5">
    <source>
        <dbReference type="ARBA" id="ARBA00022840"/>
    </source>
</evidence>
<evidence type="ECO:0000256" key="2">
    <source>
        <dbReference type="ARBA" id="ARBA00005069"/>
    </source>
</evidence>
<dbReference type="GO" id="GO:0005524">
    <property type="term" value="F:ATP binding"/>
    <property type="evidence" value="ECO:0007669"/>
    <property type="project" value="UniProtKB-KW"/>
</dbReference>
<evidence type="ECO:0000313" key="8">
    <source>
        <dbReference type="EMBL" id="MBD1400865.1"/>
    </source>
</evidence>
<organism evidence="8 9">
    <name type="scientific">Pelovirga terrestris</name>
    <dbReference type="NCBI Taxonomy" id="2771352"/>
    <lineage>
        <taxon>Bacteria</taxon>
        <taxon>Pseudomonadati</taxon>
        <taxon>Thermodesulfobacteriota</taxon>
        <taxon>Desulfuromonadia</taxon>
        <taxon>Geobacterales</taxon>
        <taxon>Geobacteraceae</taxon>
        <taxon>Pelovirga</taxon>
    </lineage>
</organism>
<dbReference type="AlphaFoldDB" id="A0A8J6QUW7"/>
<dbReference type="UniPathway" id="UPA00087">
    <property type="reaction ID" value="UER00175"/>
</dbReference>
<dbReference type="SUPFAM" id="SSF52540">
    <property type="entry name" value="P-loop containing nucleoside triphosphate hydrolases"/>
    <property type="match status" value="1"/>
</dbReference>
<keyword evidence="5 6" id="KW-0067">ATP-binding</keyword>
<evidence type="ECO:0000259" key="7">
    <source>
        <dbReference type="SMART" id="SM00072"/>
    </source>
</evidence>
<feature type="domain" description="Guanylate kinase/L-type calcium channel beta subunit" evidence="7">
    <location>
        <begin position="2"/>
        <end position="182"/>
    </location>
</feature>
<dbReference type="RefSeq" id="WP_191155846.1">
    <property type="nucleotide sequence ID" value="NZ_JACWUN010000009.1"/>
</dbReference>
<name>A0A8J6QUW7_9BACT</name>
<comment type="pathway">
    <text evidence="2 6">Metabolic intermediate biosynthesis; 5-phospho-alpha-D-ribose 1-diphosphate biosynthesis; 5-phospho-alpha-D-ribose 1-diphosphate from D-ribose 5-phosphate (route II): step 3/3.</text>
</comment>
<keyword evidence="4 6" id="KW-0547">Nucleotide-binding</keyword>
<evidence type="ECO:0000313" key="9">
    <source>
        <dbReference type="Proteomes" id="UP000632828"/>
    </source>
</evidence>
<dbReference type="GO" id="GO:0033863">
    <property type="term" value="F:ribose 1,5-bisphosphate phosphokinase activity"/>
    <property type="evidence" value="ECO:0007669"/>
    <property type="project" value="UniProtKB-UniRule"/>
</dbReference>
<dbReference type="InterPro" id="IPR012699">
    <property type="entry name" value="PhnN"/>
</dbReference>
<reference evidence="8" key="1">
    <citation type="submission" date="2020-09" db="EMBL/GenBank/DDBJ databases">
        <title>Pelobacter alkaliphilus sp. nov., a novel anaerobic arsenate-reducing bacterium from terrestrial mud volcano.</title>
        <authorList>
            <person name="Khomyakova M.A."/>
            <person name="Merkel A.Y."/>
            <person name="Slobodkin A.I."/>
        </authorList>
    </citation>
    <scope>NUCLEOTIDE SEQUENCE</scope>
    <source>
        <strain evidence="8">M08fum</strain>
    </source>
</reference>
<comment type="catalytic activity">
    <reaction evidence="1 6">
        <text>alpha-D-ribose 1,5-bisphosphate + ATP = 5-phospho-alpha-D-ribose 1-diphosphate + ADP</text>
        <dbReference type="Rhea" id="RHEA:20109"/>
        <dbReference type="ChEBI" id="CHEBI:30616"/>
        <dbReference type="ChEBI" id="CHEBI:58017"/>
        <dbReference type="ChEBI" id="CHEBI:68688"/>
        <dbReference type="ChEBI" id="CHEBI:456216"/>
        <dbReference type="EC" id="2.7.4.23"/>
    </reaction>
</comment>
<dbReference type="EC" id="2.7.4.23" evidence="6"/>
<dbReference type="NCBIfam" id="TIGR02322">
    <property type="entry name" value="phosphon_PhnN"/>
    <property type="match status" value="1"/>
</dbReference>
<evidence type="ECO:0000256" key="6">
    <source>
        <dbReference type="HAMAP-Rule" id="MF_00836"/>
    </source>
</evidence>
<dbReference type="InterPro" id="IPR027417">
    <property type="entry name" value="P-loop_NTPase"/>
</dbReference>
<proteinExistence type="inferred from homology"/>
<dbReference type="NCBIfam" id="NF007485">
    <property type="entry name" value="PRK10078.1"/>
    <property type="match status" value="1"/>
</dbReference>
<dbReference type="EMBL" id="JACWUN010000009">
    <property type="protein sequence ID" value="MBD1400865.1"/>
    <property type="molecule type" value="Genomic_DNA"/>
</dbReference>
<dbReference type="GO" id="GO:0019634">
    <property type="term" value="P:organic phosphonate metabolic process"/>
    <property type="evidence" value="ECO:0007669"/>
    <property type="project" value="UniProtKB-UniRule"/>
</dbReference>
<dbReference type="InterPro" id="IPR008145">
    <property type="entry name" value="GK/Ca_channel_bsu"/>
</dbReference>
<comment type="similarity">
    <text evidence="6">Belongs to the ribose 1,5-bisphosphokinase family.</text>
</comment>
<dbReference type="Gene3D" id="3.40.50.300">
    <property type="entry name" value="P-loop containing nucleotide triphosphate hydrolases"/>
    <property type="match status" value="1"/>
</dbReference>
<evidence type="ECO:0000256" key="4">
    <source>
        <dbReference type="ARBA" id="ARBA00022741"/>
    </source>
</evidence>
<keyword evidence="3 6" id="KW-0808">Transferase</keyword>